<accession>A0A2T0VIA8</accession>
<organism evidence="2 3">
    <name type="scientific">Glaciihabitans tibetensis</name>
    <dbReference type="NCBI Taxonomy" id="1266600"/>
    <lineage>
        <taxon>Bacteria</taxon>
        <taxon>Bacillati</taxon>
        <taxon>Actinomycetota</taxon>
        <taxon>Actinomycetes</taxon>
        <taxon>Micrococcales</taxon>
        <taxon>Microbacteriaceae</taxon>
        <taxon>Glaciihabitans</taxon>
    </lineage>
</organism>
<gene>
    <name evidence="2" type="ORF">B0I08_10186</name>
</gene>
<evidence type="ECO:0000313" key="3">
    <source>
        <dbReference type="Proteomes" id="UP000237983"/>
    </source>
</evidence>
<feature type="region of interest" description="Disordered" evidence="1">
    <location>
        <begin position="44"/>
        <end position="92"/>
    </location>
</feature>
<evidence type="ECO:0000313" key="2">
    <source>
        <dbReference type="EMBL" id="PRY69964.1"/>
    </source>
</evidence>
<dbReference type="EMBL" id="PVTL01000001">
    <property type="protein sequence ID" value="PRY69964.1"/>
    <property type="molecule type" value="Genomic_DNA"/>
</dbReference>
<evidence type="ECO:0000256" key="1">
    <source>
        <dbReference type="SAM" id="MobiDB-lite"/>
    </source>
</evidence>
<dbReference type="Proteomes" id="UP000237983">
    <property type="component" value="Unassembled WGS sequence"/>
</dbReference>
<comment type="caution">
    <text evidence="2">The sequence shown here is derived from an EMBL/GenBank/DDBJ whole genome shotgun (WGS) entry which is preliminary data.</text>
</comment>
<dbReference type="SUPFAM" id="SSF53955">
    <property type="entry name" value="Lysozyme-like"/>
    <property type="match status" value="1"/>
</dbReference>
<sequence length="189" mass="19743">MVMVVVVDPYSGAYAAAALPSEWESNQPTQTLVVADGYAVDTALDDYTIEEPPPPPPPVVVAEVEPTKSSSSSSSRSSSSAAPAAGTPDPGSAKAVALEMVSARGWDDAQYNCLVSLWNKESGWNMYAQNKSSGAYGIPQSLPGSKMASAGADWATNAATQISWGLGYISGRYQTPCGAWTHSQAVGWY</sequence>
<keyword evidence="3" id="KW-1185">Reference proteome</keyword>
<reference evidence="2 3" key="1">
    <citation type="submission" date="2018-03" db="EMBL/GenBank/DDBJ databases">
        <title>Genomic Encyclopedia of Type Strains, Phase III (KMG-III): the genomes of soil and plant-associated and newly described type strains.</title>
        <authorList>
            <person name="Whitman W."/>
        </authorList>
    </citation>
    <scope>NUCLEOTIDE SEQUENCE [LARGE SCALE GENOMIC DNA]</scope>
    <source>
        <strain evidence="2 3">CGMCC 1.12484</strain>
    </source>
</reference>
<proteinExistence type="predicted"/>
<dbReference type="AlphaFoldDB" id="A0A2T0VIA8"/>
<feature type="compositionally biased region" description="Low complexity" evidence="1">
    <location>
        <begin position="60"/>
        <end position="80"/>
    </location>
</feature>
<dbReference type="InterPro" id="IPR023346">
    <property type="entry name" value="Lysozyme-like_dom_sf"/>
</dbReference>
<evidence type="ECO:0008006" key="4">
    <source>
        <dbReference type="Google" id="ProtNLM"/>
    </source>
</evidence>
<name>A0A2T0VIA8_9MICO</name>
<protein>
    <recommendedName>
        <fullName evidence="4">Transglycosylase-like protein with SLT domain</fullName>
    </recommendedName>
</protein>